<evidence type="ECO:0000256" key="1">
    <source>
        <dbReference type="ARBA" id="ARBA00012528"/>
    </source>
</evidence>
<keyword evidence="6" id="KW-1185">Reference proteome</keyword>
<organism evidence="5 6">
    <name type="scientific">Desulfovibrio ferrophilus</name>
    <dbReference type="NCBI Taxonomy" id="241368"/>
    <lineage>
        <taxon>Bacteria</taxon>
        <taxon>Pseudomonadati</taxon>
        <taxon>Thermodesulfobacteriota</taxon>
        <taxon>Desulfovibrionia</taxon>
        <taxon>Desulfovibrionales</taxon>
        <taxon>Desulfovibrionaceae</taxon>
        <taxon>Desulfovibrio</taxon>
    </lineage>
</organism>
<dbReference type="GO" id="GO:0052621">
    <property type="term" value="F:diguanylate cyclase activity"/>
    <property type="evidence" value="ECO:0007669"/>
    <property type="project" value="UniProtKB-EC"/>
</dbReference>
<dbReference type="InterPro" id="IPR050469">
    <property type="entry name" value="Diguanylate_Cyclase"/>
</dbReference>
<dbReference type="InterPro" id="IPR000160">
    <property type="entry name" value="GGDEF_dom"/>
</dbReference>
<dbReference type="Proteomes" id="UP000269883">
    <property type="component" value="Chromosome"/>
</dbReference>
<feature type="transmembrane region" description="Helical" evidence="3">
    <location>
        <begin position="243"/>
        <end position="263"/>
    </location>
</feature>
<evidence type="ECO:0000313" key="6">
    <source>
        <dbReference type="Proteomes" id="UP000269883"/>
    </source>
</evidence>
<dbReference type="SUPFAM" id="SSF55073">
    <property type="entry name" value="Nucleotide cyclase"/>
    <property type="match status" value="1"/>
</dbReference>
<dbReference type="SMART" id="SM00267">
    <property type="entry name" value="GGDEF"/>
    <property type="match status" value="1"/>
</dbReference>
<dbReference type="Pfam" id="PF07696">
    <property type="entry name" value="7TMR-DISMED2"/>
    <property type="match status" value="1"/>
</dbReference>
<dbReference type="PROSITE" id="PS50887">
    <property type="entry name" value="GGDEF"/>
    <property type="match status" value="1"/>
</dbReference>
<dbReference type="PANTHER" id="PTHR45138">
    <property type="entry name" value="REGULATORY COMPONENTS OF SENSORY TRANSDUCTION SYSTEM"/>
    <property type="match status" value="1"/>
</dbReference>
<dbReference type="EMBL" id="AP017378">
    <property type="protein sequence ID" value="BBD07699.1"/>
    <property type="molecule type" value="Genomic_DNA"/>
</dbReference>
<keyword evidence="3" id="KW-1133">Transmembrane helix</keyword>
<dbReference type="InterPro" id="IPR043128">
    <property type="entry name" value="Rev_trsase/Diguanyl_cyclase"/>
</dbReference>
<proteinExistence type="predicted"/>
<dbReference type="KEGG" id="dfl:DFE_0973"/>
<dbReference type="Gene3D" id="3.30.70.270">
    <property type="match status" value="1"/>
</dbReference>
<sequence>MSWANHFPFTKNAVIGTILNLALLLIAVLLSTVGNAVPASAKSQAPTLYLSKVIGPVSLGPHLEILKDSEKNITIEQVVTGQVSQRFLPLKSDTFFLDDSKANWWIKAALSISEVPEQLPHHWVIDAGWPEFWDWYAVKVFDVYLADSNGNIRLQRAFGKNEFSLFISPFVHQLQFPEPGDYTLFIRVRSDLPVFLPLVTNTVGSYMHSFRKVSMIKALVCGVLLAMAFIHFVLYLCIRDDAYVWYSGFILTLVLYLTVQTGLMREYVPALWSAGLGQYLDPALLTLFSIVFLQFARIYLASRIYAPNHDRLSLIIIWSGVCWLGILPFLNVSLVNTVTLAYPMFCIYSMLIAIVTMRKGFYPARHFIFAFSPYILGGPTVLLAYMGIFEYSSFLFYLLPLVSMISVLLFPYALTRRLGHLRIDQGQIQRKKQATSQRAMTDSLTGLPNARLFQRDLVQFTRRTDQQGESLSLAIFDVDDFKQLNHEHGPMVGDEVLKAMGRIIRVAIRDSDKAYRYGGEEFCLLLPGSTVHEGAAICERIRESLQNLKFASDSERLAKVTISTGIAEYSTAEGPDSLLFRASRAMYRAKADGKDTVVVAV</sequence>
<dbReference type="AlphaFoldDB" id="A0A2Z6AWS0"/>
<dbReference type="InterPro" id="IPR011623">
    <property type="entry name" value="7TMR_DISM_rcpt_extracell_dom1"/>
</dbReference>
<dbReference type="CDD" id="cd01949">
    <property type="entry name" value="GGDEF"/>
    <property type="match status" value="1"/>
</dbReference>
<dbReference type="InterPro" id="IPR011622">
    <property type="entry name" value="7TMR_DISM_rcpt_extracell_dom2"/>
</dbReference>
<evidence type="ECO:0000256" key="2">
    <source>
        <dbReference type="ARBA" id="ARBA00034247"/>
    </source>
</evidence>
<evidence type="ECO:0000256" key="3">
    <source>
        <dbReference type="SAM" id="Phobius"/>
    </source>
</evidence>
<protein>
    <recommendedName>
        <fullName evidence="1">diguanylate cyclase</fullName>
        <ecNumber evidence="1">2.7.7.65</ecNumber>
    </recommendedName>
</protein>
<dbReference type="NCBIfam" id="TIGR00254">
    <property type="entry name" value="GGDEF"/>
    <property type="match status" value="1"/>
</dbReference>
<feature type="transmembrane region" description="Helical" evidence="3">
    <location>
        <begin position="215"/>
        <end position="236"/>
    </location>
</feature>
<dbReference type="InterPro" id="IPR029787">
    <property type="entry name" value="Nucleotide_cyclase"/>
</dbReference>
<dbReference type="EC" id="2.7.7.65" evidence="1"/>
<accession>A0A2Z6AWS0</accession>
<keyword evidence="3" id="KW-0812">Transmembrane</keyword>
<keyword evidence="3" id="KW-0472">Membrane</keyword>
<evidence type="ECO:0000259" key="4">
    <source>
        <dbReference type="PROSITE" id="PS50887"/>
    </source>
</evidence>
<feature type="domain" description="GGDEF" evidence="4">
    <location>
        <begin position="469"/>
        <end position="601"/>
    </location>
</feature>
<dbReference type="Gene3D" id="2.60.40.2380">
    <property type="match status" value="1"/>
</dbReference>
<dbReference type="OrthoDB" id="9812260at2"/>
<name>A0A2Z6AWS0_9BACT</name>
<dbReference type="Pfam" id="PF00990">
    <property type="entry name" value="GGDEF"/>
    <property type="match status" value="1"/>
</dbReference>
<dbReference type="Pfam" id="PF07695">
    <property type="entry name" value="7TMR-DISM_7TM"/>
    <property type="match status" value="1"/>
</dbReference>
<dbReference type="PANTHER" id="PTHR45138:SF9">
    <property type="entry name" value="DIGUANYLATE CYCLASE DGCM-RELATED"/>
    <property type="match status" value="1"/>
</dbReference>
<feature type="transmembrane region" description="Helical" evidence="3">
    <location>
        <begin position="336"/>
        <end position="355"/>
    </location>
</feature>
<feature type="transmembrane region" description="Helical" evidence="3">
    <location>
        <begin position="394"/>
        <end position="414"/>
    </location>
</feature>
<feature type="transmembrane region" description="Helical" evidence="3">
    <location>
        <begin position="312"/>
        <end position="330"/>
    </location>
</feature>
<reference evidence="5 6" key="1">
    <citation type="journal article" date="2018" name="Sci. Adv.">
        <title>Multi-heme cytochromes provide a pathway for survival in energy-limited environments.</title>
        <authorList>
            <person name="Deng X."/>
            <person name="Dohmae N."/>
            <person name="Nealson K.H."/>
            <person name="Hashimoto K."/>
            <person name="Okamoto A."/>
        </authorList>
    </citation>
    <scope>NUCLEOTIDE SEQUENCE [LARGE SCALE GENOMIC DNA]</scope>
    <source>
        <strain evidence="5 6">IS5</strain>
    </source>
</reference>
<dbReference type="FunFam" id="3.30.70.270:FF:000001">
    <property type="entry name" value="Diguanylate cyclase domain protein"/>
    <property type="match status" value="1"/>
</dbReference>
<gene>
    <name evidence="5" type="ORF">DFE_0973</name>
</gene>
<comment type="catalytic activity">
    <reaction evidence="2">
        <text>2 GTP = 3',3'-c-di-GMP + 2 diphosphate</text>
        <dbReference type="Rhea" id="RHEA:24898"/>
        <dbReference type="ChEBI" id="CHEBI:33019"/>
        <dbReference type="ChEBI" id="CHEBI:37565"/>
        <dbReference type="ChEBI" id="CHEBI:58805"/>
        <dbReference type="EC" id="2.7.7.65"/>
    </reaction>
</comment>
<evidence type="ECO:0000313" key="5">
    <source>
        <dbReference type="EMBL" id="BBD07699.1"/>
    </source>
</evidence>
<feature type="transmembrane region" description="Helical" evidence="3">
    <location>
        <begin position="283"/>
        <end position="300"/>
    </location>
</feature>
<dbReference type="RefSeq" id="WP_126377178.1">
    <property type="nucleotide sequence ID" value="NZ_AP017378.1"/>
</dbReference>
<feature type="transmembrane region" description="Helical" evidence="3">
    <location>
        <begin position="367"/>
        <end position="388"/>
    </location>
</feature>